<reference evidence="1 2" key="1">
    <citation type="journal article" date="2016" name="Front. Microbiol.">
        <title>Single-Cell (Meta-)Genomics of a Dimorphic Candidatus Thiomargarita nelsonii Reveals Genomic Plasticity.</title>
        <authorList>
            <person name="Flood B.E."/>
            <person name="Fliss P."/>
            <person name="Jones D.S."/>
            <person name="Dick G.J."/>
            <person name="Jain S."/>
            <person name="Kaster A.K."/>
            <person name="Winkel M."/>
            <person name="Mussmann M."/>
            <person name="Bailey J."/>
        </authorList>
    </citation>
    <scope>NUCLEOTIDE SEQUENCE [LARGE SCALE GENOMIC DNA]</scope>
    <source>
        <strain evidence="1">Hydrate Ridge</strain>
    </source>
</reference>
<evidence type="ECO:0000313" key="1">
    <source>
        <dbReference type="EMBL" id="TGO02715.1"/>
    </source>
</evidence>
<dbReference type="Proteomes" id="UP000030428">
    <property type="component" value="Unassembled WGS sequence"/>
</dbReference>
<organism evidence="1 2">
    <name type="scientific">Candidatus Thiomargarita nelsonii</name>
    <dbReference type="NCBI Taxonomy" id="1003181"/>
    <lineage>
        <taxon>Bacteria</taxon>
        <taxon>Pseudomonadati</taxon>
        <taxon>Pseudomonadota</taxon>
        <taxon>Gammaproteobacteria</taxon>
        <taxon>Thiotrichales</taxon>
        <taxon>Thiotrichaceae</taxon>
        <taxon>Thiomargarita</taxon>
    </lineage>
</organism>
<dbReference type="Gene3D" id="3.40.50.300">
    <property type="entry name" value="P-loop containing nucleotide triphosphate hydrolases"/>
    <property type="match status" value="1"/>
</dbReference>
<sequence>MLETKIWPVEEMVHEDEFTDRVELLRELDQWVKAIGRMGSWSTALMAPRRIGKTVLLDRLVNTVFFKPEYQVAPFYFKMTREKRTLREFLLEYATTFFRQYLAYCEQDAALFRNKPIELKELLTYQTTHKAGIMAQKSIEAFLKRYNRHGDEDALIHWDAFICEPEQLASYTNIRVAVIIDEFQDMKFYIYNMSQELMD</sequence>
<accession>A0A4E0QU46</accession>
<evidence type="ECO:0000313" key="2">
    <source>
        <dbReference type="Proteomes" id="UP000030428"/>
    </source>
</evidence>
<proteinExistence type="predicted"/>
<dbReference type="EMBL" id="JSZA02000086">
    <property type="protein sequence ID" value="TGO02715.1"/>
    <property type="molecule type" value="Genomic_DNA"/>
</dbReference>
<feature type="non-terminal residue" evidence="1">
    <location>
        <position position="199"/>
    </location>
</feature>
<name>A0A4E0QU46_9GAMM</name>
<dbReference type="InterPro" id="IPR027417">
    <property type="entry name" value="P-loop_NTPase"/>
</dbReference>
<dbReference type="SUPFAM" id="SSF52540">
    <property type="entry name" value="P-loop containing nucleoside triphosphate hydrolases"/>
    <property type="match status" value="1"/>
</dbReference>
<protein>
    <recommendedName>
        <fullName evidence="3">ATPase domain protein, prokaryote domain protein</fullName>
    </recommendedName>
</protein>
<gene>
    <name evidence="1" type="ORF">PN36_20175</name>
</gene>
<dbReference type="AlphaFoldDB" id="A0A4E0QU46"/>
<comment type="caution">
    <text evidence="1">The sequence shown here is derived from an EMBL/GenBank/DDBJ whole genome shotgun (WGS) entry which is preliminary data.</text>
</comment>
<evidence type="ECO:0008006" key="3">
    <source>
        <dbReference type="Google" id="ProtNLM"/>
    </source>
</evidence>
<keyword evidence="2" id="KW-1185">Reference proteome</keyword>